<organism evidence="1">
    <name type="scientific">marine sediment metagenome</name>
    <dbReference type="NCBI Taxonomy" id="412755"/>
    <lineage>
        <taxon>unclassified sequences</taxon>
        <taxon>metagenomes</taxon>
        <taxon>ecological metagenomes</taxon>
    </lineage>
</organism>
<dbReference type="EMBL" id="BARW01023511">
    <property type="protein sequence ID" value="GAI96500.1"/>
    <property type="molecule type" value="Genomic_DNA"/>
</dbReference>
<dbReference type="AlphaFoldDB" id="X1U9H9"/>
<protein>
    <submittedName>
        <fullName evidence="1">Uncharacterized protein</fullName>
    </submittedName>
</protein>
<evidence type="ECO:0000313" key="1">
    <source>
        <dbReference type="EMBL" id="GAI96500.1"/>
    </source>
</evidence>
<comment type="caution">
    <text evidence="1">The sequence shown here is derived from an EMBL/GenBank/DDBJ whole genome shotgun (WGS) entry which is preliminary data.</text>
</comment>
<reference evidence="1" key="1">
    <citation type="journal article" date="2014" name="Front. Microbiol.">
        <title>High frequency of phylogenetically diverse reductive dehalogenase-homologous genes in deep subseafloor sedimentary metagenomes.</title>
        <authorList>
            <person name="Kawai M."/>
            <person name="Futagami T."/>
            <person name="Toyoda A."/>
            <person name="Takaki Y."/>
            <person name="Nishi S."/>
            <person name="Hori S."/>
            <person name="Arai W."/>
            <person name="Tsubouchi T."/>
            <person name="Morono Y."/>
            <person name="Uchiyama I."/>
            <person name="Ito T."/>
            <person name="Fujiyama A."/>
            <person name="Inagaki F."/>
            <person name="Takami H."/>
        </authorList>
    </citation>
    <scope>NUCLEOTIDE SEQUENCE</scope>
    <source>
        <strain evidence="1">Expedition CK06-06</strain>
    </source>
</reference>
<proteinExistence type="predicted"/>
<name>X1U9H9_9ZZZZ</name>
<gene>
    <name evidence="1" type="ORF">S12H4_38972</name>
</gene>
<feature type="non-terminal residue" evidence="1">
    <location>
        <position position="130"/>
    </location>
</feature>
<sequence>MGCRENLSHDIKDCIIIKCVTDFLKLIKKLGEYPAFYGVYGNKIKDQTIPDLAISVDTSHTLLKAIRVPWDVIVKKDITALEVDPFASRLSSDEYLNLLIFELLLSKQPCSGFIAGARLHATVDAASSES</sequence>
<accession>X1U9H9</accession>